<dbReference type="SUPFAM" id="SSF53056">
    <property type="entry name" value="beta-carbonic anhydrase, cab"/>
    <property type="match status" value="1"/>
</dbReference>
<dbReference type="InterPro" id="IPR001765">
    <property type="entry name" value="Carbonic_anhydrase"/>
</dbReference>
<evidence type="ECO:0000256" key="2">
    <source>
        <dbReference type="PIRSR" id="PIRSR601765-1"/>
    </source>
</evidence>
<feature type="binding site" evidence="2">
    <location>
        <position position="46"/>
    </location>
    <ligand>
        <name>Zn(2+)</name>
        <dbReference type="ChEBI" id="CHEBI:29105"/>
    </ligand>
</feature>
<gene>
    <name evidence="3" type="ORF">AW06_001555</name>
    <name evidence="4" type="ORF">HWD57_08750</name>
</gene>
<reference evidence="3 5" key="1">
    <citation type="submission" date="2014-02" db="EMBL/GenBank/DDBJ databases">
        <title>Expanding our view of genomic diversity in Candidatus Accumulibacter clades.</title>
        <authorList>
            <person name="Skennerton C.T."/>
            <person name="Barr J.J."/>
            <person name="Slater F.R."/>
            <person name="Bond P.L."/>
            <person name="Tyson G.W."/>
        </authorList>
    </citation>
    <scope>NUCLEOTIDE SEQUENCE [LARGE SCALE GENOMIC DNA]</scope>
    <source>
        <strain evidence="5">SK-02</strain>
    </source>
</reference>
<protein>
    <submittedName>
        <fullName evidence="3">Carbonic anhydrase</fullName>
    </submittedName>
</protein>
<proteinExistence type="inferred from homology"/>
<reference evidence="4 6" key="2">
    <citation type="journal article" date="2019" name="Microbiome">
        <title>Annotated bacterial chromosomes from frame-shift-corrected long-read metagenomic data.</title>
        <authorList>
            <person name="Arumugam K."/>
            <person name="Bagci C."/>
            <person name="Bessarab I."/>
            <person name="Beier S."/>
            <person name="Buchfink B."/>
            <person name="Gorska A."/>
            <person name="Qiu G."/>
            <person name="Huson D.H."/>
            <person name="Williams R.B.H."/>
        </authorList>
    </citation>
    <scope>NUCLEOTIDE SEQUENCE [LARGE SCALE GENOMIC DNA]</scope>
    <source>
        <strain evidence="4">SSA1</strain>
    </source>
</reference>
<name>A0A080MJA4_9PROT</name>
<evidence type="ECO:0000256" key="1">
    <source>
        <dbReference type="ARBA" id="ARBA00006217"/>
    </source>
</evidence>
<organism evidence="3 5">
    <name type="scientific">Candidatus Accumulibacter cognatus</name>
    <dbReference type="NCBI Taxonomy" id="2954383"/>
    <lineage>
        <taxon>Bacteria</taxon>
        <taxon>Pseudomonadati</taxon>
        <taxon>Pseudomonadota</taxon>
        <taxon>Betaproteobacteria</taxon>
        <taxon>Candidatus Accumulibacter</taxon>
    </lineage>
</organism>
<dbReference type="EMBL" id="CP058708">
    <property type="protein sequence ID" value="QLH49859.1"/>
    <property type="molecule type" value="Genomic_DNA"/>
</dbReference>
<dbReference type="EMBL" id="JDST02000030">
    <property type="protein sequence ID" value="KFB77319.1"/>
    <property type="molecule type" value="Genomic_DNA"/>
</dbReference>
<comment type="cofactor">
    <cofactor evidence="2">
        <name>Zn(2+)</name>
        <dbReference type="ChEBI" id="CHEBI:29105"/>
    </cofactor>
    <text evidence="2">Binds 1 zinc ion per subunit.</text>
</comment>
<dbReference type="Gene3D" id="3.40.1050.10">
    <property type="entry name" value="Carbonic anhydrase"/>
    <property type="match status" value="1"/>
</dbReference>
<evidence type="ECO:0000313" key="4">
    <source>
        <dbReference type="EMBL" id="QLH49859.1"/>
    </source>
</evidence>
<reference evidence="4" key="3">
    <citation type="submission" date="2020-06" db="EMBL/GenBank/DDBJ databases">
        <authorList>
            <person name="Arumugam K."/>
            <person name="Besarab I."/>
            <person name="Haryono M."/>
            <person name="Bagci C."/>
            <person name="Beier S."/>
            <person name="Buchfink B."/>
            <person name="Gorska A."/>
            <person name="Qiu G."/>
            <person name="Huson D.H."/>
            <person name="Williams R.B."/>
        </authorList>
    </citation>
    <scope>NUCLEOTIDE SEQUENCE</scope>
    <source>
        <strain evidence="4">SSA1</strain>
    </source>
</reference>
<feature type="binding site" evidence="2">
    <location>
        <position position="43"/>
    </location>
    <ligand>
        <name>Zn(2+)</name>
        <dbReference type="ChEBI" id="CHEBI:29105"/>
    </ligand>
</feature>
<comment type="similarity">
    <text evidence="1">Belongs to the beta-class carbonic anhydrase family.</text>
</comment>
<dbReference type="STRING" id="1453999.AW06_001555"/>
<evidence type="ECO:0000313" key="3">
    <source>
        <dbReference type="EMBL" id="KFB77319.1"/>
    </source>
</evidence>
<dbReference type="Proteomes" id="UP000021315">
    <property type="component" value="Unassembled WGS sequence"/>
</dbReference>
<keyword evidence="5" id="KW-1185">Reference proteome</keyword>
<dbReference type="RefSeq" id="WP_034947311.1">
    <property type="nucleotide sequence ID" value="NZ_JDST02000030.1"/>
</dbReference>
<dbReference type="KEGG" id="acog:HWD57_08750"/>
<accession>A0A7D5SDI2</accession>
<dbReference type="GO" id="GO:0008270">
    <property type="term" value="F:zinc ion binding"/>
    <property type="evidence" value="ECO:0007669"/>
    <property type="project" value="InterPro"/>
</dbReference>
<keyword evidence="2" id="KW-0862">Zinc</keyword>
<evidence type="ECO:0000313" key="5">
    <source>
        <dbReference type="Proteomes" id="UP000021315"/>
    </source>
</evidence>
<accession>A0A080MJA4</accession>
<dbReference type="GO" id="GO:0004089">
    <property type="term" value="F:carbonate dehydratase activity"/>
    <property type="evidence" value="ECO:0007669"/>
    <property type="project" value="InterPro"/>
</dbReference>
<sequence length="77" mass="8520">MKDIARFIAGFERFQEKCFTEEGGLLEFAVLSLKVEHSFILDHARCGGIHALLHYDPACNAFEEARPSQQPAPGVSA</sequence>
<dbReference type="Pfam" id="PF00484">
    <property type="entry name" value="Pro_CA"/>
    <property type="match status" value="1"/>
</dbReference>
<dbReference type="AlphaFoldDB" id="A0A080MJA4"/>
<dbReference type="InterPro" id="IPR036874">
    <property type="entry name" value="Carbonic_anhydrase_sf"/>
</dbReference>
<evidence type="ECO:0000313" key="6">
    <source>
        <dbReference type="Proteomes" id="UP000509684"/>
    </source>
</evidence>
<keyword evidence="2" id="KW-0479">Metal-binding</keyword>
<dbReference type="Proteomes" id="UP000509684">
    <property type="component" value="Chromosome"/>
</dbReference>